<feature type="domain" description="DUF3644" evidence="1">
    <location>
        <begin position="13"/>
        <end position="195"/>
    </location>
</feature>
<keyword evidence="3" id="KW-1185">Reference proteome</keyword>
<dbReference type="Pfam" id="PF12358">
    <property type="entry name" value="DUF3644"/>
    <property type="match status" value="1"/>
</dbReference>
<evidence type="ECO:0000259" key="1">
    <source>
        <dbReference type="Pfam" id="PF12358"/>
    </source>
</evidence>
<comment type="caution">
    <text evidence="2">The sequence shown here is derived from an EMBL/GenBank/DDBJ whole genome shotgun (WGS) entry which is preliminary data.</text>
</comment>
<evidence type="ECO:0000313" key="2">
    <source>
        <dbReference type="EMBL" id="RIE06672.1"/>
    </source>
</evidence>
<sequence length="325" mass="38199">MPRIRTVGSVKIELVTKAKEAAFCAIKIFNDPLVGFKSEAFIVLMVVAWTYLMHAYYRQSRVDYRYYRQGLKRKTYDRTKHGAQKHWELERCLDDPASPIDRDTANNLRFLIGLRHEIEHQMTRSLDNYLSARYQACALNFNEYLKRLFGDKYALDTYLTYSIQFADLAPTQVRPVETNEAIPANLRSYITDFDGRLSYSEYNSPKYSHRLIFTKRMVGRLGQADKVIEFIDPNCDQAKTIEKEYWVRKEVEKPKYLATQVVAEVRNAGFSKFCRNPEHLRMWKSEDAKNPARGYGTMVAGTWYWYESWVKHCVKLCEDAGDKYK</sequence>
<dbReference type="EMBL" id="QXIS01000006">
    <property type="protein sequence ID" value="RIE06672.1"/>
    <property type="molecule type" value="Genomic_DNA"/>
</dbReference>
<name>A0A398CVF4_9BACT</name>
<organism evidence="2 3">
    <name type="scientific">Candidatus Cryosericum terrychapinii</name>
    <dbReference type="NCBI Taxonomy" id="2290919"/>
    <lineage>
        <taxon>Bacteria</taxon>
        <taxon>Pseudomonadati</taxon>
        <taxon>Caldisericota/Cryosericota group</taxon>
        <taxon>Candidatus Cryosericota</taxon>
        <taxon>Candidatus Cryosericia</taxon>
        <taxon>Candidatus Cryosericales</taxon>
        <taxon>Candidatus Cryosericaceae</taxon>
        <taxon>Candidatus Cryosericum</taxon>
    </lineage>
</organism>
<protein>
    <submittedName>
        <fullName evidence="2">DUF3644 domain-containing protein</fullName>
    </submittedName>
</protein>
<dbReference type="Proteomes" id="UP000266328">
    <property type="component" value="Unassembled WGS sequence"/>
</dbReference>
<gene>
    <name evidence="2" type="ORF">SMC7_01310</name>
</gene>
<proteinExistence type="predicted"/>
<evidence type="ECO:0000313" key="3">
    <source>
        <dbReference type="Proteomes" id="UP000266328"/>
    </source>
</evidence>
<dbReference type="InterPro" id="IPR022104">
    <property type="entry name" value="DUF3644"/>
</dbReference>
<accession>A0A398CVF4</accession>
<reference evidence="2 3" key="1">
    <citation type="submission" date="2018-09" db="EMBL/GenBank/DDBJ databases">
        <title>Discovery and Ecogenomic Context for Candidatus Cryosericales, a Global Caldiserica Order Active in Thawing Permafrost.</title>
        <authorList>
            <person name="Martinez M.A."/>
            <person name="Woodcroft B.J."/>
            <person name="Ignacio Espinoza J.C."/>
            <person name="Zayed A."/>
            <person name="Singleton C.M."/>
            <person name="Boyd J."/>
            <person name="Li Y.-F."/>
            <person name="Purvine S."/>
            <person name="Maughan H."/>
            <person name="Hodgkins S.B."/>
            <person name="Anderson D."/>
            <person name="Sederholm M."/>
            <person name="Temperton B."/>
            <person name="Saleska S.R."/>
            <person name="Tyson G.W."/>
            <person name="Rich V.I."/>
        </authorList>
    </citation>
    <scope>NUCLEOTIDE SEQUENCE [LARGE SCALE GENOMIC DNA]</scope>
    <source>
        <strain evidence="2 3">SMC7</strain>
    </source>
</reference>
<dbReference type="OrthoDB" id="9815072at2"/>
<dbReference type="AlphaFoldDB" id="A0A398CVF4"/>